<evidence type="ECO:0000256" key="4">
    <source>
        <dbReference type="ARBA" id="ARBA00023002"/>
    </source>
</evidence>
<dbReference type="InterPro" id="IPR036188">
    <property type="entry name" value="FAD/NAD-bd_sf"/>
</dbReference>
<dbReference type="InterPro" id="IPR002938">
    <property type="entry name" value="FAD-bd"/>
</dbReference>
<dbReference type="Gene3D" id="3.50.50.60">
    <property type="entry name" value="FAD/NAD(P)-binding domain"/>
    <property type="match status" value="1"/>
</dbReference>
<evidence type="ECO:0000256" key="6">
    <source>
        <dbReference type="SAM" id="MobiDB-lite"/>
    </source>
</evidence>
<dbReference type="PANTHER" id="PTHR13789">
    <property type="entry name" value="MONOOXYGENASE"/>
    <property type="match status" value="1"/>
</dbReference>
<feature type="domain" description="FAD-binding" evidence="7">
    <location>
        <begin position="21"/>
        <end position="373"/>
    </location>
</feature>
<dbReference type="AlphaFoldDB" id="A0A0D1Z2L8"/>
<keyword evidence="4" id="KW-0560">Oxidoreductase</keyword>
<dbReference type="SUPFAM" id="SSF54373">
    <property type="entry name" value="FAD-linked reductases, C-terminal domain"/>
    <property type="match status" value="1"/>
</dbReference>
<organism evidence="8 9">
    <name type="scientific">Verruconis gallopava</name>
    <dbReference type="NCBI Taxonomy" id="253628"/>
    <lineage>
        <taxon>Eukaryota</taxon>
        <taxon>Fungi</taxon>
        <taxon>Dikarya</taxon>
        <taxon>Ascomycota</taxon>
        <taxon>Pezizomycotina</taxon>
        <taxon>Dothideomycetes</taxon>
        <taxon>Pleosporomycetidae</taxon>
        <taxon>Venturiales</taxon>
        <taxon>Sympoventuriaceae</taxon>
        <taxon>Verruconis</taxon>
    </lineage>
</organism>
<accession>A0A0D1Z2L8</accession>
<evidence type="ECO:0000256" key="5">
    <source>
        <dbReference type="ARBA" id="ARBA00023033"/>
    </source>
</evidence>
<dbReference type="SUPFAM" id="SSF160104">
    <property type="entry name" value="Acetoacetate decarboxylase-like"/>
    <property type="match status" value="1"/>
</dbReference>
<evidence type="ECO:0000256" key="2">
    <source>
        <dbReference type="ARBA" id="ARBA00022630"/>
    </source>
</evidence>
<dbReference type="PRINTS" id="PR00420">
    <property type="entry name" value="RNGMNOXGNASE"/>
</dbReference>
<dbReference type="VEuPathDB" id="FungiDB:PV09_02068"/>
<sequence>MALDEQVNGTKNHTVTDGLRIIIVGAGIGGLSAAINLRKQGHNVTIYESSKFATELGAAIHIPPNVYGLLERMGIDIPATGANLCKKLSWYTSSGHSTGAGDMTKTSHMWKHPWVLGHRITLHNSLKDAALKSGVKLQLSSPVSEVDPESGTVILRDGSKDVGDVIVGADGVHSVTRKFVKSCDKKPYSSGKSAFRFLIPRQKVLDDPQTQKYASEDGNLVMIMHSDRRMVMYPTSNNTLLNLVCIHPEGETAADSSGDWNNMATREMLLRVYKDYHEDFRAILAKADEDSLKLWRLLDMDTMENWTTGRLALLGDAVHPFLPHQGQGGAVAIEDAVALGIVLENGVKPDQVEERLKLYEQIRKERADKLQHFTRLSGEDLAPGQTSKVDYESITAYNFGFDEFDNSTQRLREWKWSKQPPSYWRMPVGFGPAPGPRQKVDGTPRDGTNSTFVTSSIKFKTSRTVLQNLFPPGSKQWKFASPATVAYASITQTTLDRMEWLGDKGYNFLGLIMHGVQYTTDSGKVINGLHLPVLFESLTDPIITGRDELGMPKLFCDIDKTRGTSSQIVKTSWRGAEWGIFEWEGLEEVKSEEKEGLMGGSDAGEGILAVRYFPDVGKEKKGQPVVETVVLDRFADANPKPNIKRVFKAKNACISIKAGDEHSLPTLHYITSRLAEIPIYEIVEARIIEGTGVADMGHVVKA</sequence>
<dbReference type="Proteomes" id="UP000053259">
    <property type="component" value="Unassembled WGS sequence"/>
</dbReference>
<dbReference type="PANTHER" id="PTHR13789:SF261">
    <property type="entry name" value="HYDROXYLASE, PUTATIVE (AFU_ORTHOLOGUE AFUA_7G00590)-RELATED"/>
    <property type="match status" value="1"/>
</dbReference>
<gene>
    <name evidence="8" type="ORF">PV09_02068</name>
</gene>
<dbReference type="STRING" id="253628.A0A0D1Z2L8"/>
<name>A0A0D1Z2L8_9PEZI</name>
<dbReference type="HOGENOM" id="CLU_014528_0_0_1"/>
<keyword evidence="5" id="KW-0503">Monooxygenase</keyword>
<feature type="region of interest" description="Disordered" evidence="6">
    <location>
        <begin position="426"/>
        <end position="447"/>
    </location>
</feature>
<dbReference type="Gene3D" id="2.40.400.10">
    <property type="entry name" value="Acetoacetate decarboxylase-like"/>
    <property type="match status" value="1"/>
</dbReference>
<dbReference type="RefSeq" id="XP_016217071.1">
    <property type="nucleotide sequence ID" value="XM_016355055.1"/>
</dbReference>
<proteinExistence type="inferred from homology"/>
<protein>
    <recommendedName>
        <fullName evidence="7">FAD-binding domain-containing protein</fullName>
    </recommendedName>
</protein>
<dbReference type="GO" id="GO:0004497">
    <property type="term" value="F:monooxygenase activity"/>
    <property type="evidence" value="ECO:0007669"/>
    <property type="project" value="UniProtKB-KW"/>
</dbReference>
<dbReference type="EMBL" id="KN847533">
    <property type="protein sequence ID" value="KIW07202.1"/>
    <property type="molecule type" value="Genomic_DNA"/>
</dbReference>
<dbReference type="InterPro" id="IPR023375">
    <property type="entry name" value="ADC_dom_sf"/>
</dbReference>
<dbReference type="Pfam" id="PF01494">
    <property type="entry name" value="FAD_binding_3"/>
    <property type="match status" value="1"/>
</dbReference>
<keyword evidence="3" id="KW-0274">FAD</keyword>
<evidence type="ECO:0000256" key="3">
    <source>
        <dbReference type="ARBA" id="ARBA00022827"/>
    </source>
</evidence>
<evidence type="ECO:0000313" key="8">
    <source>
        <dbReference type="EMBL" id="KIW07202.1"/>
    </source>
</evidence>
<comment type="similarity">
    <text evidence="1">Belongs to the paxM FAD-dependent monooxygenase family.</text>
</comment>
<dbReference type="SUPFAM" id="SSF51905">
    <property type="entry name" value="FAD/NAD(P)-binding domain"/>
    <property type="match status" value="1"/>
</dbReference>
<evidence type="ECO:0000259" key="7">
    <source>
        <dbReference type="Pfam" id="PF01494"/>
    </source>
</evidence>
<dbReference type="OrthoDB" id="1047367at2759"/>
<dbReference type="InParanoid" id="A0A0D1Z2L8"/>
<dbReference type="GO" id="GO:0071949">
    <property type="term" value="F:FAD binding"/>
    <property type="evidence" value="ECO:0007669"/>
    <property type="project" value="InterPro"/>
</dbReference>
<dbReference type="GeneID" id="27310041"/>
<evidence type="ECO:0000313" key="9">
    <source>
        <dbReference type="Proteomes" id="UP000053259"/>
    </source>
</evidence>
<keyword evidence="9" id="KW-1185">Reference proteome</keyword>
<reference evidence="8 9" key="1">
    <citation type="submission" date="2015-01" db="EMBL/GenBank/DDBJ databases">
        <title>The Genome Sequence of Ochroconis gallopava CBS43764.</title>
        <authorList>
            <consortium name="The Broad Institute Genomics Platform"/>
            <person name="Cuomo C."/>
            <person name="de Hoog S."/>
            <person name="Gorbushina A."/>
            <person name="Stielow B."/>
            <person name="Teixiera M."/>
            <person name="Abouelleil A."/>
            <person name="Chapman S.B."/>
            <person name="Priest M."/>
            <person name="Young S.K."/>
            <person name="Wortman J."/>
            <person name="Nusbaum C."/>
            <person name="Birren B."/>
        </authorList>
    </citation>
    <scope>NUCLEOTIDE SEQUENCE [LARGE SCALE GENOMIC DNA]</scope>
    <source>
        <strain evidence="8 9">CBS 43764</strain>
    </source>
</reference>
<keyword evidence="2" id="KW-0285">Flavoprotein</keyword>
<evidence type="ECO:0000256" key="1">
    <source>
        <dbReference type="ARBA" id="ARBA00007992"/>
    </source>
</evidence>
<dbReference type="InterPro" id="IPR050493">
    <property type="entry name" value="FAD-dep_Monooxygenase_BioMet"/>
</dbReference>